<evidence type="ECO:0000256" key="3">
    <source>
        <dbReference type="SAM" id="Phobius"/>
    </source>
</evidence>
<feature type="region of interest" description="Disordered" evidence="2">
    <location>
        <begin position="547"/>
        <end position="604"/>
    </location>
</feature>
<dbReference type="GO" id="GO:0000324">
    <property type="term" value="C:fungal-type vacuole"/>
    <property type="evidence" value="ECO:0007669"/>
    <property type="project" value="TreeGrafter"/>
</dbReference>
<dbReference type="GO" id="GO:0006508">
    <property type="term" value="P:proteolysis"/>
    <property type="evidence" value="ECO:0007669"/>
    <property type="project" value="UniProtKB-KW"/>
</dbReference>
<dbReference type="InterPro" id="IPR001461">
    <property type="entry name" value="Aspartic_peptidase_A1"/>
</dbReference>
<keyword evidence="3" id="KW-0812">Transmembrane</keyword>
<dbReference type="AlphaFoldDB" id="A0A1S7UI73"/>
<feature type="region of interest" description="Disordered" evidence="2">
    <location>
        <begin position="707"/>
        <end position="741"/>
    </location>
</feature>
<dbReference type="OrthoDB" id="5233646at2759"/>
<feature type="compositionally biased region" description="Polar residues" evidence="2">
    <location>
        <begin position="565"/>
        <end position="585"/>
    </location>
</feature>
<name>A0A1S7UI73_ROSNE</name>
<feature type="compositionally biased region" description="Polar residues" evidence="2">
    <location>
        <begin position="724"/>
        <end position="741"/>
    </location>
</feature>
<gene>
    <name evidence="5" type="ORF">SAMD00023353_0101130</name>
</gene>
<dbReference type="CDD" id="cd05471">
    <property type="entry name" value="pepsin_like"/>
    <property type="match status" value="1"/>
</dbReference>
<dbReference type="STRING" id="77044.A0A1S7UI73"/>
<organism evidence="5">
    <name type="scientific">Rosellinia necatrix</name>
    <name type="common">White root-rot fungus</name>
    <dbReference type="NCBI Taxonomy" id="77044"/>
    <lineage>
        <taxon>Eukaryota</taxon>
        <taxon>Fungi</taxon>
        <taxon>Dikarya</taxon>
        <taxon>Ascomycota</taxon>
        <taxon>Pezizomycotina</taxon>
        <taxon>Sordariomycetes</taxon>
        <taxon>Xylariomycetidae</taxon>
        <taxon>Xylariales</taxon>
        <taxon>Xylariaceae</taxon>
        <taxon>Rosellinia</taxon>
    </lineage>
</organism>
<dbReference type="PROSITE" id="PS51767">
    <property type="entry name" value="PEPTIDASE_A1"/>
    <property type="match status" value="1"/>
</dbReference>
<comment type="similarity">
    <text evidence="1">Belongs to the peptidase A1 family.</text>
</comment>
<keyword evidence="5" id="KW-0378">Hydrolase</keyword>
<sequence length="783" mass="85766">MSLFVGEPAQEIDVVVSTSISEIWLVEDSGCGSPLCNDARGGVFNRSASKSWSPMGLWQLGLRSIGIHANGDYGMETVVVFDSVRRWQTSLNKLLVAGINDTAAYTGFFGLGITEGNFGGVVAQGPVASMVEHSGIIPSHSYGYTAGAYYAGAKGVPMSLTLGGYDENRFEPHDVRFSLNSTTRQPQVLVRAITTSVSDVERAPTEWTTASMMLSSFNESMTATIDSSTPYLWLPSNVCDRFASAFNLTWNETFGLYLFSDNDNLERYRSAPDLSFTFTLSSLDNKDNFGSPTNMSGVVNITVSANAFIQSLQYPFMNLIEYGAPAIPYFPLKRAEDRNRVIIGRSFLQEAYIITNYETSMFSVHKAKFPNRPLRDTSIQTITASSNSPYPGAPHKADDTHNISQNQIAGVVVGVCLGAIALVTSLVLVRRKRRVFKDDGNENEMDEYKEKYSPTEPESPINPAAMTLFRTKTLGKNCHIKAGKQESHRETHEVGADWSHERYEMPAPLPVELDATDTTTSAYFAVPAGEDSLGRDSYKQPQQWAQLHSPSKPMDGNKGTHIPSPINTQYCDSPSPTTSPTQGNDMNRMPSPITPPSDGSTYFGDYPSPIAGFFPARTLSRSTISNPTMMYTPPSPTGAKDGVNDTTGLARSASSIASFGSQATIAPPLQPLQPPIQRTPIDSTHVVCLGPLPDNVRLPHQLMMQRPHGPQNQDSVLPRMPTIFSESPSRRQSTADTLGSNYTLEEEARVAATRNDTTAFGRIDGFEIVHVPQMAHRRYSWEE</sequence>
<dbReference type="OMA" id="WIPSYSY"/>
<evidence type="ECO:0000313" key="6">
    <source>
        <dbReference type="Proteomes" id="UP000054516"/>
    </source>
</evidence>
<dbReference type="InterPro" id="IPR034164">
    <property type="entry name" value="Pepsin-like_dom"/>
</dbReference>
<dbReference type="InterPro" id="IPR021109">
    <property type="entry name" value="Peptidase_aspartic_dom_sf"/>
</dbReference>
<dbReference type="GO" id="GO:0004190">
    <property type="term" value="F:aspartic-type endopeptidase activity"/>
    <property type="evidence" value="ECO:0007669"/>
    <property type="project" value="InterPro"/>
</dbReference>
<keyword evidence="3" id="KW-0472">Membrane</keyword>
<dbReference type="PRINTS" id="PR00792">
    <property type="entry name" value="PEPSIN"/>
</dbReference>
<keyword evidence="5" id="KW-0645">Protease</keyword>
<dbReference type="Proteomes" id="UP000054516">
    <property type="component" value="Unassembled WGS sequence"/>
</dbReference>
<protein>
    <submittedName>
        <fullName evidence="5">Putative eukaryotic aspartyl protease</fullName>
    </submittedName>
</protein>
<dbReference type="InterPro" id="IPR033121">
    <property type="entry name" value="PEPTIDASE_A1"/>
</dbReference>
<evidence type="ECO:0000256" key="1">
    <source>
        <dbReference type="ARBA" id="ARBA00007447"/>
    </source>
</evidence>
<reference evidence="5" key="1">
    <citation type="submission" date="2016-03" db="EMBL/GenBank/DDBJ databases">
        <title>Draft genome sequence of Rosellinia necatrix.</title>
        <authorList>
            <person name="Kanematsu S."/>
        </authorList>
    </citation>
    <scope>NUCLEOTIDE SEQUENCE [LARGE SCALE GENOMIC DNA]</scope>
    <source>
        <strain evidence="5">W97</strain>
    </source>
</reference>
<dbReference type="PANTHER" id="PTHR47966">
    <property type="entry name" value="BETA-SITE APP-CLEAVING ENZYME, ISOFORM A-RELATED"/>
    <property type="match status" value="1"/>
</dbReference>
<dbReference type="SUPFAM" id="SSF50630">
    <property type="entry name" value="Acid proteases"/>
    <property type="match status" value="1"/>
</dbReference>
<dbReference type="PANTHER" id="PTHR47966:SF51">
    <property type="entry name" value="BETA-SITE APP-CLEAVING ENZYME, ISOFORM A-RELATED"/>
    <property type="match status" value="1"/>
</dbReference>
<evidence type="ECO:0000313" key="5">
    <source>
        <dbReference type="EMBL" id="GAP82573.2"/>
    </source>
</evidence>
<dbReference type="Gene3D" id="2.40.70.10">
    <property type="entry name" value="Acid Proteases"/>
    <property type="match status" value="2"/>
</dbReference>
<evidence type="ECO:0000259" key="4">
    <source>
        <dbReference type="PROSITE" id="PS51767"/>
    </source>
</evidence>
<dbReference type="Pfam" id="PF00026">
    <property type="entry name" value="Asp"/>
    <property type="match status" value="1"/>
</dbReference>
<dbReference type="EMBL" id="DF977446">
    <property type="protein sequence ID" value="GAP82573.2"/>
    <property type="molecule type" value="Genomic_DNA"/>
</dbReference>
<proteinExistence type="inferred from homology"/>
<accession>A0A1S7UI73</accession>
<feature type="transmembrane region" description="Helical" evidence="3">
    <location>
        <begin position="408"/>
        <end position="429"/>
    </location>
</feature>
<feature type="domain" description="Peptidase A1" evidence="4">
    <location>
        <begin position="1"/>
        <end position="365"/>
    </location>
</feature>
<keyword evidence="3" id="KW-1133">Transmembrane helix</keyword>
<evidence type="ECO:0000256" key="2">
    <source>
        <dbReference type="SAM" id="MobiDB-lite"/>
    </source>
</evidence>
<keyword evidence="6" id="KW-1185">Reference proteome</keyword>